<feature type="transmembrane region" description="Helical" evidence="1">
    <location>
        <begin position="108"/>
        <end position="129"/>
    </location>
</feature>
<keyword evidence="1" id="KW-0472">Membrane</keyword>
<dbReference type="EMBL" id="LGYO01000003">
    <property type="protein sequence ID" value="KNZ43521.1"/>
    <property type="molecule type" value="Genomic_DNA"/>
</dbReference>
<gene>
    <name evidence="2" type="ORF">AKG39_00995</name>
</gene>
<evidence type="ECO:0000313" key="3">
    <source>
        <dbReference type="Proteomes" id="UP000036873"/>
    </source>
</evidence>
<proteinExistence type="predicted"/>
<sequence>MKSKRRSKRNTVIIYLVLSLTAVVINYIYGLLGHGVSSPAMTWMFLYPLLGGALLFFLINVLIPCSSLFAGYRLFFNAYNSGIATLTLGSFLKGILDIAGTSSPYIVLFYGVGWLFISAGLILLLKLYAKHRKIFSTEKRASDSQISK</sequence>
<organism evidence="2 3">
    <name type="scientific">Acetobacterium bakii</name>
    <dbReference type="NCBI Taxonomy" id="52689"/>
    <lineage>
        <taxon>Bacteria</taxon>
        <taxon>Bacillati</taxon>
        <taxon>Bacillota</taxon>
        <taxon>Clostridia</taxon>
        <taxon>Eubacteriales</taxon>
        <taxon>Eubacteriaceae</taxon>
        <taxon>Acetobacterium</taxon>
    </lineage>
</organism>
<keyword evidence="3" id="KW-1185">Reference proteome</keyword>
<dbReference type="Proteomes" id="UP000036873">
    <property type="component" value="Unassembled WGS sequence"/>
</dbReference>
<feature type="transmembrane region" description="Helical" evidence="1">
    <location>
        <begin position="44"/>
        <end position="63"/>
    </location>
</feature>
<accession>A0A0L6U4S6</accession>
<keyword evidence="1" id="KW-0812">Transmembrane</keyword>
<name>A0A0L6U4S6_9FIRM</name>
<dbReference type="OrthoDB" id="2146485at2"/>
<comment type="caution">
    <text evidence="2">The sequence shown here is derived from an EMBL/GenBank/DDBJ whole genome shotgun (WGS) entry which is preliminary data.</text>
</comment>
<evidence type="ECO:0000256" key="1">
    <source>
        <dbReference type="SAM" id="Phobius"/>
    </source>
</evidence>
<keyword evidence="1" id="KW-1133">Transmembrane helix</keyword>
<feature type="transmembrane region" description="Helical" evidence="1">
    <location>
        <begin position="12"/>
        <end position="32"/>
    </location>
</feature>
<dbReference type="AlphaFoldDB" id="A0A0L6U4S6"/>
<reference evidence="3" key="1">
    <citation type="submission" date="2015-07" db="EMBL/GenBank/DDBJ databases">
        <title>Draft genome sequence of Acetobacterium bakii DSM 8293, a potential psychrophilic chemical producer through syngas fermentation.</title>
        <authorList>
            <person name="Song Y."/>
            <person name="Hwang S."/>
            <person name="Cho B.-K."/>
        </authorList>
    </citation>
    <scope>NUCLEOTIDE SEQUENCE [LARGE SCALE GENOMIC DNA]</scope>
    <source>
        <strain evidence="3">DSM 8239</strain>
    </source>
</reference>
<dbReference type="PATRIC" id="fig|52689.4.peg.1717"/>
<protein>
    <submittedName>
        <fullName evidence="2">Uncharacterized protein</fullName>
    </submittedName>
</protein>
<evidence type="ECO:0000313" key="2">
    <source>
        <dbReference type="EMBL" id="KNZ43521.1"/>
    </source>
</evidence>
<feature type="transmembrane region" description="Helical" evidence="1">
    <location>
        <begin position="75"/>
        <end position="96"/>
    </location>
</feature>